<evidence type="ECO:0000313" key="2">
    <source>
        <dbReference type="Proteomes" id="UP000186817"/>
    </source>
</evidence>
<sequence length="223" mass="24098">MPELLGGSKLTPLTDLEPLKIGTNEKGFKEVCNMDNRAVGLPSMNLYGAGFTLWMADLRPQDEDLWSVYSDFIDTALAQSSAAAVGCALAADAAHRGLFPQEAAAVAATEGVRAAVAAGLSAEAAEEHEPPLLLAVEWAEQQKRLPAKEEELERSRDGKSKMPPEKVAEMAALAVADARLELAVAFQAGKVEQFPTIAIGHHSTQFWSSARRESEMSLLRRRR</sequence>
<dbReference type="OrthoDB" id="10379367at2759"/>
<comment type="caution">
    <text evidence="1">The sequence shown here is derived from an EMBL/GenBank/DDBJ whole genome shotgun (WGS) entry which is preliminary data.</text>
</comment>
<keyword evidence="2" id="KW-1185">Reference proteome</keyword>
<reference evidence="1 2" key="1">
    <citation type="submission" date="2016-02" db="EMBL/GenBank/DDBJ databases">
        <title>Genome analysis of coral dinoflagellate symbionts highlights evolutionary adaptations to a symbiotic lifestyle.</title>
        <authorList>
            <person name="Aranda M."/>
            <person name="Li Y."/>
            <person name="Liew Y.J."/>
            <person name="Baumgarten S."/>
            <person name="Simakov O."/>
            <person name="Wilson M."/>
            <person name="Piel J."/>
            <person name="Ashoor H."/>
            <person name="Bougouffa S."/>
            <person name="Bajic V.B."/>
            <person name="Ryu T."/>
            <person name="Ravasi T."/>
            <person name="Bayer T."/>
            <person name="Micklem G."/>
            <person name="Kim H."/>
            <person name="Bhak J."/>
            <person name="Lajeunesse T.C."/>
            <person name="Voolstra C.R."/>
        </authorList>
    </citation>
    <scope>NUCLEOTIDE SEQUENCE [LARGE SCALE GENOMIC DNA]</scope>
    <source>
        <strain evidence="1 2">CCMP2467</strain>
    </source>
</reference>
<organism evidence="1 2">
    <name type="scientific">Symbiodinium microadriaticum</name>
    <name type="common">Dinoflagellate</name>
    <name type="synonym">Zooxanthella microadriatica</name>
    <dbReference type="NCBI Taxonomy" id="2951"/>
    <lineage>
        <taxon>Eukaryota</taxon>
        <taxon>Sar</taxon>
        <taxon>Alveolata</taxon>
        <taxon>Dinophyceae</taxon>
        <taxon>Suessiales</taxon>
        <taxon>Symbiodiniaceae</taxon>
        <taxon>Symbiodinium</taxon>
    </lineage>
</organism>
<name>A0A1Q9EZU6_SYMMI</name>
<dbReference type="Proteomes" id="UP000186817">
    <property type="component" value="Unassembled WGS sequence"/>
</dbReference>
<accession>A0A1Q9EZU6</accession>
<dbReference type="AlphaFoldDB" id="A0A1Q9EZU6"/>
<dbReference type="EMBL" id="LSRX01000037">
    <property type="protein sequence ID" value="OLQ12872.1"/>
    <property type="molecule type" value="Genomic_DNA"/>
</dbReference>
<gene>
    <name evidence="1" type="ORF">AK812_SmicGene3172</name>
</gene>
<evidence type="ECO:0000313" key="1">
    <source>
        <dbReference type="EMBL" id="OLQ12872.1"/>
    </source>
</evidence>
<protein>
    <submittedName>
        <fullName evidence="1">Uncharacterized protein</fullName>
    </submittedName>
</protein>
<proteinExistence type="predicted"/>